<dbReference type="InterPro" id="IPR007946">
    <property type="entry name" value="AAR2"/>
</dbReference>
<proteinExistence type="inferred from homology"/>
<dbReference type="InterPro" id="IPR038514">
    <property type="entry name" value="AAR2_C_sf"/>
</dbReference>
<evidence type="ECO:0000259" key="5">
    <source>
        <dbReference type="Pfam" id="PF20981"/>
    </source>
</evidence>
<dbReference type="InterPro" id="IPR033648">
    <property type="entry name" value="AAR2_C"/>
</dbReference>
<dbReference type="STRING" id="34508.A0A4U5LQK0"/>
<accession>A0A4U5LQK0</accession>
<dbReference type="Pfam" id="PF20981">
    <property type="entry name" value="AAR2_1st"/>
    <property type="match status" value="1"/>
</dbReference>
<dbReference type="InterPro" id="IPR038516">
    <property type="entry name" value="AAR2_N_sf"/>
</dbReference>
<evidence type="ECO:0000256" key="2">
    <source>
        <dbReference type="ARBA" id="ARBA00016372"/>
    </source>
</evidence>
<dbReference type="AlphaFoldDB" id="A0A4U5LQK0"/>
<dbReference type="Gene3D" id="1.25.40.550">
    <property type="entry name" value="Aar2, C-terminal domain-like"/>
    <property type="match status" value="1"/>
</dbReference>
<evidence type="ECO:0000313" key="7">
    <source>
        <dbReference type="Proteomes" id="UP000298663"/>
    </source>
</evidence>
<organism evidence="6 7">
    <name type="scientific">Steinernema carpocapsae</name>
    <name type="common">Entomopathogenic nematode</name>
    <dbReference type="NCBI Taxonomy" id="34508"/>
    <lineage>
        <taxon>Eukaryota</taxon>
        <taxon>Metazoa</taxon>
        <taxon>Ecdysozoa</taxon>
        <taxon>Nematoda</taxon>
        <taxon>Chromadorea</taxon>
        <taxon>Rhabditida</taxon>
        <taxon>Tylenchina</taxon>
        <taxon>Panagrolaimomorpha</taxon>
        <taxon>Strongyloidoidea</taxon>
        <taxon>Steinernematidae</taxon>
        <taxon>Steinernema</taxon>
    </lineage>
</organism>
<protein>
    <recommendedName>
        <fullName evidence="2">Protein AAR2 homolog</fullName>
    </recommendedName>
    <alternativeName>
        <fullName evidence="3">AAR2 splicing factor homolog</fullName>
    </alternativeName>
</protein>
<dbReference type="CDD" id="cd13777">
    <property type="entry name" value="Aar2_N"/>
    <property type="match status" value="1"/>
</dbReference>
<name>A0A4U5LQK0_STECR</name>
<evidence type="ECO:0000313" key="6">
    <source>
        <dbReference type="EMBL" id="TKR58230.1"/>
    </source>
</evidence>
<feature type="domain" description="AAR2 N-terminal" evidence="5">
    <location>
        <begin position="30"/>
        <end position="157"/>
    </location>
</feature>
<dbReference type="OrthoDB" id="201752at2759"/>
<gene>
    <name evidence="6" type="ORF">L596_029704</name>
</gene>
<evidence type="ECO:0000259" key="4">
    <source>
        <dbReference type="Pfam" id="PF05282"/>
    </source>
</evidence>
<reference evidence="6 7" key="1">
    <citation type="journal article" date="2015" name="Genome Biol.">
        <title>Comparative genomics of Steinernema reveals deeply conserved gene regulatory networks.</title>
        <authorList>
            <person name="Dillman A.R."/>
            <person name="Macchietto M."/>
            <person name="Porter C.F."/>
            <person name="Rogers A."/>
            <person name="Williams B."/>
            <person name="Antoshechkin I."/>
            <person name="Lee M.M."/>
            <person name="Goodwin Z."/>
            <person name="Lu X."/>
            <person name="Lewis E.E."/>
            <person name="Goodrich-Blair H."/>
            <person name="Stock S.P."/>
            <person name="Adams B.J."/>
            <person name="Sternberg P.W."/>
            <person name="Mortazavi A."/>
        </authorList>
    </citation>
    <scope>NUCLEOTIDE SEQUENCE [LARGE SCALE GENOMIC DNA]</scope>
    <source>
        <strain evidence="6 7">ALL</strain>
    </source>
</reference>
<dbReference type="Gene3D" id="2.60.34.20">
    <property type="match status" value="1"/>
</dbReference>
<evidence type="ECO:0000256" key="3">
    <source>
        <dbReference type="ARBA" id="ARBA00030625"/>
    </source>
</evidence>
<dbReference type="EMBL" id="AZBU02000013">
    <property type="protein sequence ID" value="TKR58230.1"/>
    <property type="molecule type" value="Genomic_DNA"/>
</dbReference>
<feature type="domain" description="AAR2 C-terminal" evidence="4">
    <location>
        <begin position="235"/>
        <end position="372"/>
    </location>
</feature>
<dbReference type="PANTHER" id="PTHR12689">
    <property type="entry name" value="A1 CISTRON SPLICING FACTOR AAR2-RELATED"/>
    <property type="match status" value="1"/>
</dbReference>
<dbReference type="InterPro" id="IPR033647">
    <property type="entry name" value="Aar2_N"/>
</dbReference>
<sequence length="396" mass="46184">MQEDCRRAMQIVEEGRDIPQDLAKKLFEQGGCVVMQGLPKGAEFGIDCKSFHIGNKFMGAKMIPQGVHYIYVRHSKNAPRISFFHNFHAGDIIHRMWNQETEDFEEPHIPDEEQRYRLWLNVRNIDKNLGVYDFATYHQWVTLSTYISQNVLDRLNPENQGSFIYAQVDASTMEDLVDQSRPEGTQSYKIVDRQHPTRLRFADDQGLPKMIEKPDMKVRFSEVPTVTYEDTQKKRSGIDASDRFARLLDHSEGDRSFLGEFQYAFLTFLIGEVYEGYEHWKKLVHLVCGCQKMMESRSDLFSTLLATIHFQLKTAEDDFFSNELSKGNFLLCTLSNLFANIDDLPDSTCLDLKRRAKKFKKITEDRFELKFDIEEEFPTIVEIREVALKLIEPDID</sequence>
<dbReference type="FunFam" id="2.60.34.20:FF:000001">
    <property type="entry name" value="protein AAR2 homolog"/>
    <property type="match status" value="1"/>
</dbReference>
<dbReference type="Pfam" id="PF05282">
    <property type="entry name" value="AAR2"/>
    <property type="match status" value="1"/>
</dbReference>
<keyword evidence="7" id="KW-1185">Reference proteome</keyword>
<dbReference type="Proteomes" id="UP000298663">
    <property type="component" value="Unassembled WGS sequence"/>
</dbReference>
<comment type="similarity">
    <text evidence="1">Belongs to the AAR2 family.</text>
</comment>
<reference evidence="6 7" key="2">
    <citation type="journal article" date="2019" name="G3 (Bethesda)">
        <title>Hybrid Assembly of the Genome of the Entomopathogenic Nematode Steinernema carpocapsae Identifies the X-Chromosome.</title>
        <authorList>
            <person name="Serra L."/>
            <person name="Macchietto M."/>
            <person name="Macias-Munoz A."/>
            <person name="McGill C.J."/>
            <person name="Rodriguez I.M."/>
            <person name="Rodriguez B."/>
            <person name="Murad R."/>
            <person name="Mortazavi A."/>
        </authorList>
    </citation>
    <scope>NUCLEOTIDE SEQUENCE [LARGE SCALE GENOMIC DNA]</scope>
    <source>
        <strain evidence="6 7">ALL</strain>
    </source>
</reference>
<comment type="caution">
    <text evidence="6">The sequence shown here is derived from an EMBL/GenBank/DDBJ whole genome shotgun (WGS) entry which is preliminary data.</text>
</comment>
<evidence type="ECO:0000256" key="1">
    <source>
        <dbReference type="ARBA" id="ARBA00006281"/>
    </source>
</evidence>
<dbReference type="PANTHER" id="PTHR12689:SF4">
    <property type="entry name" value="PROTEIN AAR2 HOMOLOG"/>
    <property type="match status" value="1"/>
</dbReference>
<dbReference type="CDD" id="cd13778">
    <property type="entry name" value="Aar2_C"/>
    <property type="match status" value="1"/>
</dbReference>
<dbReference type="GO" id="GO:0000244">
    <property type="term" value="P:spliceosomal tri-snRNP complex assembly"/>
    <property type="evidence" value="ECO:0007669"/>
    <property type="project" value="TreeGrafter"/>
</dbReference>